<evidence type="ECO:0000259" key="9">
    <source>
        <dbReference type="Pfam" id="PF07730"/>
    </source>
</evidence>
<feature type="transmembrane region" description="Helical" evidence="7">
    <location>
        <begin position="38"/>
        <end position="58"/>
    </location>
</feature>
<evidence type="ECO:0000256" key="5">
    <source>
        <dbReference type="ARBA" id="ARBA00023012"/>
    </source>
</evidence>
<dbReference type="InterPro" id="IPR036890">
    <property type="entry name" value="HATPase_C_sf"/>
</dbReference>
<dbReference type="Pfam" id="PF23540">
    <property type="entry name" value="DesK_N"/>
    <property type="match status" value="1"/>
</dbReference>
<keyword evidence="5" id="KW-0902">Two-component regulatory system</keyword>
<dbReference type="PATRIC" id="fig|1423.173.peg.1857"/>
<reference evidence="11 12" key="1">
    <citation type="submission" date="2014-12" db="EMBL/GenBank/DDBJ databases">
        <title>Comparative genome analysis of Bacillus coagulans HM-08, Clostridium butyricum HM-68, Bacillus subtilis HM-66 and Bacillus licheniformis BL-09.</title>
        <authorList>
            <person name="Zhang H."/>
        </authorList>
    </citation>
    <scope>NUCLEOTIDE SEQUENCE [LARGE SCALE GENOMIC DNA]</scope>
    <source>
        <strain evidence="11 12">HM-66</strain>
    </source>
</reference>
<dbReference type="Proteomes" id="UP000032247">
    <property type="component" value="Unassembled WGS sequence"/>
</dbReference>
<dbReference type="InterPro" id="IPR050482">
    <property type="entry name" value="Sensor_HK_TwoCompSys"/>
</dbReference>
<evidence type="ECO:0000259" key="10">
    <source>
        <dbReference type="Pfam" id="PF23540"/>
    </source>
</evidence>
<evidence type="ECO:0000256" key="7">
    <source>
        <dbReference type="SAM" id="Phobius"/>
    </source>
</evidence>
<evidence type="ECO:0000256" key="1">
    <source>
        <dbReference type="ARBA" id="ARBA00000085"/>
    </source>
</evidence>
<dbReference type="PANTHER" id="PTHR24421">
    <property type="entry name" value="NITRATE/NITRITE SENSOR PROTEIN NARX-RELATED"/>
    <property type="match status" value="1"/>
</dbReference>
<proteinExistence type="predicted"/>
<evidence type="ECO:0000256" key="2">
    <source>
        <dbReference type="ARBA" id="ARBA00012438"/>
    </source>
</evidence>
<feature type="domain" description="Signal transduction histidine kinase subgroup 3 dimerisation and phosphoacceptor" evidence="9">
    <location>
        <begin position="179"/>
        <end position="242"/>
    </location>
</feature>
<evidence type="ECO:0000313" key="11">
    <source>
        <dbReference type="EMBL" id="KIU11210.1"/>
    </source>
</evidence>
<sequence length="370" mass="42679">MIKKHLTFQKLNGITPYIWTIFFILPFYFIWKSSSTFVIIVGIILTLLFFSVYRFAFVSKGWTIYLWGFLLIGISTASITLFSYIYFAFFIAYFIGNIKKRVPFHILYYVHLISAAVAANFSLVLKKEFFLTQIPFVVITLISAILLPFSIRSRKERERLEEKLEDANERIAELVKLEERQRIARDLHDTLGQKLSLIGLKSDLARKLIYKDPEQAARELKSVQQTARTSLNEVRKIVSSMKGIRLKDELINIKQILEAADIMFIYEEEKWPENISLLNENILSMCLKEAVTNVVKHSQAKTCRVDIQQLWKEVVITVSDDGTFKGEENSFSKGHGLLGMRERLEFANGSLHINTENGTKLTMAIPNNSK</sequence>
<dbReference type="Gene3D" id="1.20.5.1930">
    <property type="match status" value="1"/>
</dbReference>
<keyword evidence="7" id="KW-0472">Membrane</keyword>
<feature type="transmembrane region" description="Helical" evidence="7">
    <location>
        <begin position="106"/>
        <end position="124"/>
    </location>
</feature>
<accession>A0A0D1KQI1</accession>
<dbReference type="EC" id="2.7.13.3" evidence="2"/>
<comment type="caution">
    <text evidence="11">The sequence shown here is derived from an EMBL/GenBank/DDBJ whole genome shotgun (WGS) entry which is preliminary data.</text>
</comment>
<keyword evidence="6" id="KW-0175">Coiled coil</keyword>
<evidence type="ECO:0000256" key="3">
    <source>
        <dbReference type="ARBA" id="ARBA00022679"/>
    </source>
</evidence>
<keyword evidence="4" id="KW-0418">Kinase</keyword>
<feature type="domain" description="DesK/YvfT N-terminal" evidence="10">
    <location>
        <begin position="1"/>
        <end position="151"/>
    </location>
</feature>
<gene>
    <name evidence="11" type="ORF">SC09_Contig24orf00104</name>
</gene>
<dbReference type="InterPro" id="IPR011712">
    <property type="entry name" value="Sig_transdc_His_kin_sub3_dim/P"/>
</dbReference>
<feature type="transmembrane region" description="Helical" evidence="7">
    <location>
        <begin position="14"/>
        <end position="31"/>
    </location>
</feature>
<dbReference type="InterPro" id="IPR003594">
    <property type="entry name" value="HATPase_dom"/>
</dbReference>
<feature type="domain" description="Histidine kinase/HSP90-like ATPase" evidence="8">
    <location>
        <begin position="280"/>
        <end position="367"/>
    </location>
</feature>
<dbReference type="AlphaFoldDB" id="A0A0D1KQI1"/>
<dbReference type="GO" id="GO:0000155">
    <property type="term" value="F:phosphorelay sensor kinase activity"/>
    <property type="evidence" value="ECO:0007669"/>
    <property type="project" value="InterPro"/>
</dbReference>
<dbReference type="SUPFAM" id="SSF55874">
    <property type="entry name" value="ATPase domain of HSP90 chaperone/DNA topoisomerase II/histidine kinase"/>
    <property type="match status" value="1"/>
</dbReference>
<evidence type="ECO:0000313" key="12">
    <source>
        <dbReference type="Proteomes" id="UP000032247"/>
    </source>
</evidence>
<dbReference type="InterPro" id="IPR056374">
    <property type="entry name" value="DesK/YvfT_N"/>
</dbReference>
<keyword evidence="7" id="KW-0812">Transmembrane</keyword>
<organism evidence="11 12">
    <name type="scientific">Bacillus subtilis</name>
    <dbReference type="NCBI Taxonomy" id="1423"/>
    <lineage>
        <taxon>Bacteria</taxon>
        <taxon>Bacillati</taxon>
        <taxon>Bacillota</taxon>
        <taxon>Bacilli</taxon>
        <taxon>Bacillales</taxon>
        <taxon>Bacillaceae</taxon>
        <taxon>Bacillus</taxon>
    </lineage>
</organism>
<evidence type="ECO:0000259" key="8">
    <source>
        <dbReference type="Pfam" id="PF02518"/>
    </source>
</evidence>
<dbReference type="GO" id="GO:0046983">
    <property type="term" value="F:protein dimerization activity"/>
    <property type="evidence" value="ECO:0007669"/>
    <property type="project" value="InterPro"/>
</dbReference>
<comment type="catalytic activity">
    <reaction evidence="1">
        <text>ATP + protein L-histidine = ADP + protein N-phospho-L-histidine.</text>
        <dbReference type="EC" id="2.7.13.3"/>
    </reaction>
</comment>
<dbReference type="Gene3D" id="3.30.565.10">
    <property type="entry name" value="Histidine kinase-like ATPase, C-terminal domain"/>
    <property type="match status" value="1"/>
</dbReference>
<evidence type="ECO:0000256" key="6">
    <source>
        <dbReference type="SAM" id="Coils"/>
    </source>
</evidence>
<feature type="transmembrane region" description="Helical" evidence="7">
    <location>
        <begin position="64"/>
        <end position="94"/>
    </location>
</feature>
<dbReference type="Pfam" id="PF02518">
    <property type="entry name" value="HATPase_c"/>
    <property type="match status" value="1"/>
</dbReference>
<feature type="coiled-coil region" evidence="6">
    <location>
        <begin position="150"/>
        <end position="184"/>
    </location>
</feature>
<dbReference type="PANTHER" id="PTHR24421:SF63">
    <property type="entry name" value="SENSOR HISTIDINE KINASE DESK"/>
    <property type="match status" value="1"/>
</dbReference>
<keyword evidence="3" id="KW-0808">Transferase</keyword>
<protein>
    <recommendedName>
        <fullName evidence="2">histidine kinase</fullName>
        <ecNumber evidence="2">2.7.13.3</ecNumber>
    </recommendedName>
</protein>
<dbReference type="Pfam" id="PF07730">
    <property type="entry name" value="HisKA_3"/>
    <property type="match status" value="1"/>
</dbReference>
<evidence type="ECO:0000256" key="4">
    <source>
        <dbReference type="ARBA" id="ARBA00022777"/>
    </source>
</evidence>
<dbReference type="GO" id="GO:0016020">
    <property type="term" value="C:membrane"/>
    <property type="evidence" value="ECO:0007669"/>
    <property type="project" value="InterPro"/>
</dbReference>
<dbReference type="EMBL" id="JXBC01000003">
    <property type="protein sequence ID" value="KIU11210.1"/>
    <property type="molecule type" value="Genomic_DNA"/>
</dbReference>
<feature type="transmembrane region" description="Helical" evidence="7">
    <location>
        <begin position="130"/>
        <end position="149"/>
    </location>
</feature>
<dbReference type="FunFam" id="3.30.565.10:FF:000235">
    <property type="entry name" value="Sensor histidine kinase DesK"/>
    <property type="match status" value="1"/>
</dbReference>
<dbReference type="CDD" id="cd16917">
    <property type="entry name" value="HATPase_UhpB-NarQ-NarX-like"/>
    <property type="match status" value="1"/>
</dbReference>
<dbReference type="STRING" id="483913.AN935_10190"/>
<keyword evidence="7" id="KW-1133">Transmembrane helix</keyword>
<name>A0A0D1KQI1_BACIU</name>